<dbReference type="Pfam" id="PF26549">
    <property type="entry name" value="Tricorn_N"/>
    <property type="match status" value="1"/>
</dbReference>
<dbReference type="Gene3D" id="2.120.10.60">
    <property type="entry name" value="Tricorn protease N-terminal domain"/>
    <property type="match status" value="1"/>
</dbReference>
<name>A0ABN6UZA1_9BACT</name>
<dbReference type="Pfam" id="PF26550">
    <property type="entry name" value="Tricorn_2nd"/>
    <property type="match status" value="1"/>
</dbReference>
<dbReference type="InterPro" id="IPR012393">
    <property type="entry name" value="Tricorn_protease"/>
</dbReference>
<evidence type="ECO:0000259" key="10">
    <source>
        <dbReference type="SMART" id="SM00245"/>
    </source>
</evidence>
<dbReference type="GO" id="GO:0008233">
    <property type="term" value="F:peptidase activity"/>
    <property type="evidence" value="ECO:0007669"/>
    <property type="project" value="UniProtKB-KW"/>
</dbReference>
<dbReference type="Gene3D" id="2.30.42.10">
    <property type="match status" value="1"/>
</dbReference>
<evidence type="ECO:0000256" key="7">
    <source>
        <dbReference type="PIRNR" id="PIRNR036421"/>
    </source>
</evidence>
<sequence length="1102" mass="121052">MPGRTLLLSRLAFALALASTAQAQTKLLRFPDIHGDKVVFTHGGDLWNAPATGGTATRLTAHPGLELFAKYSPDGKWIAFTGQYDGDEQVYVIPSGGGIPRQLTFDPAAGPLPPRGGYDHQVVGWTPDGSSVLFRASSDADGVLSRTALYTVPLGGGLAKKLPMPTAGPGSFSPDGKRIAYAPMFRDFRHWKRYQGGWAQDLYVFDLATNAQKKIAASPRTERDPMWIGDKVYFASDRDGTLNLYAVDPATDALKQLTFQKTWDVRWPSSDRQSRIVYEQNGELRVFNVQDGSDRGISISVPTDGGASRPSRISAERNIEGFALSPKGERALFVARGDVFTVPVEKGPVRNLTNSSGAHDKHARWSPDGKKIAFISDLSGEDQLYLVDQGGKGKPEALTSGLAVMLNAPVWSPTGKQLAFTDKDGVVYVVGVADRKLVKAAKDPFARVGDLAWSADGQFLAFSLANLNGTRSLHVWSQTDQQLHRATGDLFPVTDPAWDPDGKYLYALSRRDYAPQISNLEFDYAGNRNVDVVAYALRKDTAHPFPPESDEVGAAPEKKEDGEKKADKPVEGAKAPAAPVAVRIDWDGFEQRGVRVPLPADNLGGLEATKGYLLYSKSAPFVYGEANGRRNAGSSLWIFDLKKRQESELLPEVQGWTLSQDGTKVLARAGQGPAASYQLLDAKPKATEKKTVSTKELFVDRIPAEEWREVYDETWRRFRDFFYVKNMHGYDWKALREQYRPWLQHVTHRSDLTYVLTELISELNIGHTYTEGGDQFLPERAKVGLPGARIELDAAAGRYRLARIYRGHNEEPKYRSPLTEPGVDAREGDYILAIDGVELKADDNPYRLLRNKTFAVTLTLNAKPGFEGARQVTYQPIQSDASLRYLDFVLRSKEAVDKLSGGKVGYLHIPDMGGPGLYEFIKWYYPQIRKEGLVVDVRANGGGNISQMILERLGRKLLGTRFGYAGEHPTTYPGTVFHGPMVALTSETSASDGDIFPYHFRFAGLGPLIGKRTWGGVVGGGNSPLIDGGSVFVPQSGTNAPTGEWIIEGEGVTPDIEVENDPASLLAGHDRQLERGVQEVLKRMAEKPMALPKRPADPVKTK</sequence>
<dbReference type="Pfam" id="PF14685">
    <property type="entry name" value="PDZ_Tricorn"/>
    <property type="match status" value="1"/>
</dbReference>
<evidence type="ECO:0000256" key="4">
    <source>
        <dbReference type="ARBA" id="ARBA00022670"/>
    </source>
</evidence>
<dbReference type="InterPro" id="IPR028204">
    <property type="entry name" value="Tricorn_C1"/>
</dbReference>
<dbReference type="InterPro" id="IPR005151">
    <property type="entry name" value="Tail-specific_protease"/>
</dbReference>
<feature type="compositionally biased region" description="Basic and acidic residues" evidence="8">
    <location>
        <begin position="556"/>
        <end position="571"/>
    </location>
</feature>
<evidence type="ECO:0000256" key="6">
    <source>
        <dbReference type="ARBA" id="ARBA00022825"/>
    </source>
</evidence>
<dbReference type="InterPro" id="IPR015943">
    <property type="entry name" value="WD40/YVTN_repeat-like_dom_sf"/>
</dbReference>
<dbReference type="SUPFAM" id="SSF82171">
    <property type="entry name" value="DPP6 N-terminal domain-like"/>
    <property type="match status" value="1"/>
</dbReference>
<dbReference type="SUPFAM" id="SSF50156">
    <property type="entry name" value="PDZ domain-like"/>
    <property type="match status" value="1"/>
</dbReference>
<dbReference type="PIRSF" id="PIRSF036421">
    <property type="entry name" value="Tricorn_protease"/>
    <property type="match status" value="1"/>
</dbReference>
<keyword evidence="6 7" id="KW-0720">Serine protease</keyword>
<dbReference type="Gene3D" id="2.130.10.10">
    <property type="entry name" value="YVTN repeat-like/Quinoprotein amine dehydrogenase"/>
    <property type="match status" value="1"/>
</dbReference>
<evidence type="ECO:0000256" key="2">
    <source>
        <dbReference type="ARBA" id="ARBA00008524"/>
    </source>
</evidence>
<dbReference type="Pfam" id="PF14684">
    <property type="entry name" value="Tricorn_C1"/>
    <property type="match status" value="1"/>
</dbReference>
<dbReference type="InterPro" id="IPR036034">
    <property type="entry name" value="PDZ_sf"/>
</dbReference>
<protein>
    <recommendedName>
        <fullName evidence="7">Tricorn protease homolog</fullName>
        <ecNumber evidence="7">3.4.21.-</ecNumber>
    </recommendedName>
</protein>
<keyword evidence="4 7" id="KW-0645">Protease</keyword>
<reference evidence="12" key="1">
    <citation type="journal article" date="2023" name="Int. J. Syst. Evol. Microbiol.">
        <title>Mesoterricola silvestris gen. nov., sp. nov., Mesoterricola sediminis sp. nov., Geothrix oryzae sp. nov., Geothrix edaphica sp. nov., Geothrix rubra sp. nov., and Geothrix limicola sp. nov., six novel members of Acidobacteriota isolated from soils.</title>
        <authorList>
            <person name="Itoh H."/>
            <person name="Sugisawa Y."/>
            <person name="Mise K."/>
            <person name="Xu Z."/>
            <person name="Kuniyasu M."/>
            <person name="Ushijima N."/>
            <person name="Kawano K."/>
            <person name="Kobayashi E."/>
            <person name="Shiratori Y."/>
            <person name="Masuda Y."/>
            <person name="Senoo K."/>
        </authorList>
    </citation>
    <scope>NUCLEOTIDE SEQUENCE [LARGE SCALE GENOMIC DNA]</scope>
    <source>
        <strain evidence="12">Red222</strain>
    </source>
</reference>
<evidence type="ECO:0000256" key="8">
    <source>
        <dbReference type="SAM" id="MobiDB-lite"/>
    </source>
</evidence>
<evidence type="ECO:0000256" key="3">
    <source>
        <dbReference type="ARBA" id="ARBA00022490"/>
    </source>
</evidence>
<feature type="region of interest" description="Disordered" evidence="8">
    <location>
        <begin position="544"/>
        <end position="574"/>
    </location>
</feature>
<dbReference type="RefSeq" id="WP_286353722.1">
    <property type="nucleotide sequence ID" value="NZ_AP027079.1"/>
</dbReference>
<comment type="function">
    <text evidence="7">Degrades oligopeptides.</text>
</comment>
<dbReference type="EC" id="3.4.21.-" evidence="7"/>
<dbReference type="Gene3D" id="3.30.750.44">
    <property type="match status" value="1"/>
</dbReference>
<feature type="domain" description="Tail specific protease" evidence="10">
    <location>
        <begin position="869"/>
        <end position="1059"/>
    </location>
</feature>
<evidence type="ECO:0000256" key="9">
    <source>
        <dbReference type="SAM" id="SignalP"/>
    </source>
</evidence>
<dbReference type="GO" id="GO:0006508">
    <property type="term" value="P:proteolysis"/>
    <property type="evidence" value="ECO:0007669"/>
    <property type="project" value="UniProtKB-KW"/>
</dbReference>
<feature type="signal peptide" evidence="9">
    <location>
        <begin position="1"/>
        <end position="23"/>
    </location>
</feature>
<dbReference type="PANTHER" id="PTHR43253">
    <property type="entry name" value="TRICORN PROTEASE HOMOLOG 2-RELATED"/>
    <property type="match status" value="1"/>
</dbReference>
<dbReference type="SMART" id="SM00245">
    <property type="entry name" value="TSPc"/>
    <property type="match status" value="1"/>
</dbReference>
<dbReference type="EMBL" id="AP027079">
    <property type="protein sequence ID" value="BDU70001.1"/>
    <property type="molecule type" value="Genomic_DNA"/>
</dbReference>
<dbReference type="PANTHER" id="PTHR43253:SF1">
    <property type="entry name" value="TRICORN PROTEASE HOMOLOG 2-RELATED"/>
    <property type="match status" value="1"/>
</dbReference>
<comment type="similarity">
    <text evidence="2 7">Belongs to the peptidase S41B family.</text>
</comment>
<gene>
    <name evidence="11" type="ORF">GETHOR_21020</name>
</gene>
<keyword evidence="12" id="KW-1185">Reference proteome</keyword>
<dbReference type="SUPFAM" id="SSF69304">
    <property type="entry name" value="Tricorn protease N-terminal domain"/>
    <property type="match status" value="1"/>
</dbReference>
<feature type="chain" id="PRO_5046772652" description="Tricorn protease homolog" evidence="9">
    <location>
        <begin position="24"/>
        <end position="1102"/>
    </location>
</feature>
<dbReference type="Pfam" id="PF03572">
    <property type="entry name" value="Peptidase_S41"/>
    <property type="match status" value="1"/>
</dbReference>
<dbReference type="Gene3D" id="3.90.226.10">
    <property type="entry name" value="2-enoyl-CoA Hydratase, Chain A, domain 1"/>
    <property type="match status" value="1"/>
</dbReference>
<keyword evidence="9" id="KW-0732">Signal</keyword>
<accession>A0ABN6UZA1</accession>
<evidence type="ECO:0000256" key="1">
    <source>
        <dbReference type="ARBA" id="ARBA00004496"/>
    </source>
</evidence>
<dbReference type="SUPFAM" id="SSF52096">
    <property type="entry name" value="ClpP/crotonase"/>
    <property type="match status" value="1"/>
</dbReference>
<dbReference type="Proteomes" id="UP001242010">
    <property type="component" value="Chromosome"/>
</dbReference>
<evidence type="ECO:0000313" key="11">
    <source>
        <dbReference type="EMBL" id="BDU70001.1"/>
    </source>
</evidence>
<comment type="subcellular location">
    <subcellularLocation>
        <location evidence="1 7">Cytoplasm</location>
    </subcellularLocation>
</comment>
<keyword evidence="3 7" id="KW-0963">Cytoplasm</keyword>
<dbReference type="InterPro" id="IPR029414">
    <property type="entry name" value="Tricorn_PDZ"/>
</dbReference>
<dbReference type="CDD" id="cd07562">
    <property type="entry name" value="Peptidase_S41_TRI"/>
    <property type="match status" value="1"/>
</dbReference>
<keyword evidence="5 7" id="KW-0378">Hydrolase</keyword>
<evidence type="ECO:0000256" key="5">
    <source>
        <dbReference type="ARBA" id="ARBA00022801"/>
    </source>
</evidence>
<organism evidence="11 12">
    <name type="scientific">Geothrix oryzae</name>
    <dbReference type="NCBI Taxonomy" id="2927975"/>
    <lineage>
        <taxon>Bacteria</taxon>
        <taxon>Pseudomonadati</taxon>
        <taxon>Acidobacteriota</taxon>
        <taxon>Holophagae</taxon>
        <taxon>Holophagales</taxon>
        <taxon>Holophagaceae</taxon>
        <taxon>Geothrix</taxon>
    </lineage>
</organism>
<evidence type="ECO:0000313" key="12">
    <source>
        <dbReference type="Proteomes" id="UP001242010"/>
    </source>
</evidence>
<proteinExistence type="inferred from homology"/>
<dbReference type="InterPro" id="IPR029045">
    <property type="entry name" value="ClpP/crotonase-like_dom_sf"/>
</dbReference>